<evidence type="ECO:0000313" key="2">
    <source>
        <dbReference type="Proteomes" id="UP000616769"/>
    </source>
</evidence>
<dbReference type="AlphaFoldDB" id="A0A132AIJ2"/>
<accession>A0A132AIJ2</accession>
<name>A0A132AIJ2_SARSC</name>
<reference evidence="1 2" key="1">
    <citation type="journal article" date="2015" name="Parasit. Vectors">
        <title>Draft genome of the scabies mite.</title>
        <authorList>
            <person name="Rider S.D.Jr."/>
            <person name="Morgan M.S."/>
            <person name="Arlian L.G."/>
        </authorList>
    </citation>
    <scope>NUCLEOTIDE SEQUENCE [LARGE SCALE GENOMIC DNA]</scope>
    <source>
        <strain evidence="1">Arlian Lab</strain>
    </source>
</reference>
<comment type="caution">
    <text evidence="1">The sequence shown here is derived from an EMBL/GenBank/DDBJ whole genome shotgun (WGS) entry which is preliminary data.</text>
</comment>
<dbReference type="Proteomes" id="UP000616769">
    <property type="component" value="Unassembled WGS sequence"/>
</dbReference>
<sequence length="59" mass="6759">MLGQIESEASPIVAIQDALNRISEMAKQKRLINALQEIIKMVQNNWSKMEELIKGLYKT</sequence>
<protein>
    <submittedName>
        <fullName evidence="1">Uncharacterized protein</fullName>
    </submittedName>
</protein>
<evidence type="ECO:0000313" key="1">
    <source>
        <dbReference type="EMBL" id="KPM10816.1"/>
    </source>
</evidence>
<dbReference type="VEuPathDB" id="VectorBase:SSCA003415"/>
<proteinExistence type="predicted"/>
<gene>
    <name evidence="1" type="ORF">QR98_0093790</name>
</gene>
<organism evidence="1 2">
    <name type="scientific">Sarcoptes scabiei</name>
    <name type="common">Itch mite</name>
    <name type="synonym">Acarus scabiei</name>
    <dbReference type="NCBI Taxonomy" id="52283"/>
    <lineage>
        <taxon>Eukaryota</taxon>
        <taxon>Metazoa</taxon>
        <taxon>Ecdysozoa</taxon>
        <taxon>Arthropoda</taxon>
        <taxon>Chelicerata</taxon>
        <taxon>Arachnida</taxon>
        <taxon>Acari</taxon>
        <taxon>Acariformes</taxon>
        <taxon>Sarcoptiformes</taxon>
        <taxon>Astigmata</taxon>
        <taxon>Psoroptidia</taxon>
        <taxon>Sarcoptoidea</taxon>
        <taxon>Sarcoptidae</taxon>
        <taxon>Sarcoptinae</taxon>
        <taxon>Sarcoptes</taxon>
    </lineage>
</organism>
<dbReference type="EMBL" id="JXLN01015793">
    <property type="protein sequence ID" value="KPM10816.1"/>
    <property type="molecule type" value="Genomic_DNA"/>
</dbReference>